<feature type="non-terminal residue" evidence="1">
    <location>
        <position position="1"/>
    </location>
</feature>
<gene>
    <name evidence="1" type="ORF">METZ01_LOCUS508576</name>
</gene>
<evidence type="ECO:0008006" key="2">
    <source>
        <dbReference type="Google" id="ProtNLM"/>
    </source>
</evidence>
<evidence type="ECO:0000313" key="1">
    <source>
        <dbReference type="EMBL" id="SVE55722.1"/>
    </source>
</evidence>
<sequence>YSPPALTAEVRCDLHPRWSPTGSMICFDSAHEGKRAVCVLHLS</sequence>
<proteinExistence type="predicted"/>
<dbReference type="EMBL" id="UINC01225586">
    <property type="protein sequence ID" value="SVE55722.1"/>
    <property type="molecule type" value="Genomic_DNA"/>
</dbReference>
<organism evidence="1">
    <name type="scientific">marine metagenome</name>
    <dbReference type="NCBI Taxonomy" id="408172"/>
    <lineage>
        <taxon>unclassified sequences</taxon>
        <taxon>metagenomes</taxon>
        <taxon>ecological metagenomes</taxon>
    </lineage>
</organism>
<dbReference type="AlphaFoldDB" id="A0A383EFR6"/>
<reference evidence="1" key="1">
    <citation type="submission" date="2018-05" db="EMBL/GenBank/DDBJ databases">
        <authorList>
            <person name="Lanie J.A."/>
            <person name="Ng W.-L."/>
            <person name="Kazmierczak K.M."/>
            <person name="Andrzejewski T.M."/>
            <person name="Davidsen T.M."/>
            <person name="Wayne K.J."/>
            <person name="Tettelin H."/>
            <person name="Glass J.I."/>
            <person name="Rusch D."/>
            <person name="Podicherti R."/>
            <person name="Tsui H.-C.T."/>
            <person name="Winkler M.E."/>
        </authorList>
    </citation>
    <scope>NUCLEOTIDE SEQUENCE</scope>
</reference>
<accession>A0A383EFR6</accession>
<protein>
    <recommendedName>
        <fullName evidence="2">Dipeptidylpeptidase IV N-terminal domain-containing protein</fullName>
    </recommendedName>
</protein>
<name>A0A383EFR6_9ZZZZ</name>